<feature type="region of interest" description="Disordered" evidence="9">
    <location>
        <begin position="160"/>
        <end position="274"/>
    </location>
</feature>
<evidence type="ECO:0000256" key="5">
    <source>
        <dbReference type="ARBA" id="ARBA00022490"/>
    </source>
</evidence>
<feature type="domain" description="Vta1/callose synthase N-terminal" evidence="10">
    <location>
        <begin position="21"/>
        <end position="159"/>
    </location>
</feature>
<evidence type="ECO:0000256" key="3">
    <source>
        <dbReference type="ARBA" id="ARBA00007895"/>
    </source>
</evidence>
<dbReference type="Pfam" id="PF04652">
    <property type="entry name" value="Vta1"/>
    <property type="match status" value="1"/>
</dbReference>
<evidence type="ECO:0000256" key="2">
    <source>
        <dbReference type="ARBA" id="ARBA00004496"/>
    </source>
</evidence>
<dbReference type="GO" id="GO:0005771">
    <property type="term" value="C:multivesicular body"/>
    <property type="evidence" value="ECO:0007669"/>
    <property type="project" value="TreeGrafter"/>
</dbReference>
<gene>
    <name evidence="12" type="primary">107362403</name>
</gene>
<feature type="domain" description="Vta1 C-terminal" evidence="11">
    <location>
        <begin position="276"/>
        <end position="311"/>
    </location>
</feature>
<accession>T1JTJ5</accession>
<dbReference type="Pfam" id="PF18097">
    <property type="entry name" value="Vta1_C"/>
    <property type="match status" value="1"/>
</dbReference>
<evidence type="ECO:0000256" key="4">
    <source>
        <dbReference type="ARBA" id="ARBA00022448"/>
    </source>
</evidence>
<dbReference type="Gene3D" id="1.25.40.270">
    <property type="entry name" value="Vacuolar protein sorting-associated protein vta1"/>
    <property type="match status" value="1"/>
</dbReference>
<keyword evidence="7" id="KW-0653">Protein transport</keyword>
<feature type="compositionally biased region" description="Polar residues" evidence="9">
    <location>
        <begin position="202"/>
        <end position="214"/>
    </location>
</feature>
<keyword evidence="8" id="KW-0472">Membrane</keyword>
<dbReference type="InterPro" id="IPR044538">
    <property type="entry name" value="Vta1-like"/>
</dbReference>
<evidence type="ECO:0000256" key="9">
    <source>
        <dbReference type="SAM" id="MobiDB-lite"/>
    </source>
</evidence>
<keyword evidence="5" id="KW-0963">Cytoplasm</keyword>
<protein>
    <recommendedName>
        <fullName evidence="14">Vta1/callose synthase N-terminal domain-containing protein</fullName>
    </recommendedName>
</protein>
<dbReference type="EMBL" id="CAEY01000481">
    <property type="status" value="NOT_ANNOTATED_CDS"/>
    <property type="molecule type" value="Genomic_DNA"/>
</dbReference>
<dbReference type="KEGG" id="tut:107362403"/>
<dbReference type="Proteomes" id="UP000015104">
    <property type="component" value="Unassembled WGS sequence"/>
</dbReference>
<evidence type="ECO:0000259" key="10">
    <source>
        <dbReference type="Pfam" id="PF04652"/>
    </source>
</evidence>
<reference evidence="13" key="1">
    <citation type="submission" date="2011-08" db="EMBL/GenBank/DDBJ databases">
        <authorList>
            <person name="Rombauts S."/>
        </authorList>
    </citation>
    <scope>NUCLEOTIDE SEQUENCE</scope>
    <source>
        <strain evidence="13">London</strain>
    </source>
</reference>
<dbReference type="PANTHER" id="PTHR46009:SF1">
    <property type="entry name" value="VACUOLAR PROTEIN SORTING-ASSOCIATED PROTEIN VTA1 HOMOLOG"/>
    <property type="match status" value="1"/>
</dbReference>
<dbReference type="HOGENOM" id="CLU_030378_1_0_1"/>
<evidence type="ECO:0000313" key="12">
    <source>
        <dbReference type="EnsemblMetazoa" id="tetur01g14370.1"/>
    </source>
</evidence>
<feature type="compositionally biased region" description="Pro residues" evidence="9">
    <location>
        <begin position="217"/>
        <end position="245"/>
    </location>
</feature>
<organism evidence="12 13">
    <name type="scientific">Tetranychus urticae</name>
    <name type="common">Two-spotted spider mite</name>
    <dbReference type="NCBI Taxonomy" id="32264"/>
    <lineage>
        <taxon>Eukaryota</taxon>
        <taxon>Metazoa</taxon>
        <taxon>Ecdysozoa</taxon>
        <taxon>Arthropoda</taxon>
        <taxon>Chelicerata</taxon>
        <taxon>Arachnida</taxon>
        <taxon>Acari</taxon>
        <taxon>Acariformes</taxon>
        <taxon>Trombidiformes</taxon>
        <taxon>Prostigmata</taxon>
        <taxon>Eleutherengona</taxon>
        <taxon>Raphignathae</taxon>
        <taxon>Tetranychoidea</taxon>
        <taxon>Tetranychidae</taxon>
        <taxon>Tetranychus</taxon>
    </lineage>
</organism>
<keyword evidence="13" id="KW-1185">Reference proteome</keyword>
<keyword evidence="6" id="KW-0967">Endosome</keyword>
<dbReference type="GO" id="GO:0015031">
    <property type="term" value="P:protein transport"/>
    <property type="evidence" value="ECO:0007669"/>
    <property type="project" value="UniProtKB-KW"/>
</dbReference>
<dbReference type="GO" id="GO:0010008">
    <property type="term" value="C:endosome membrane"/>
    <property type="evidence" value="ECO:0007669"/>
    <property type="project" value="UniProtKB-SubCell"/>
</dbReference>
<name>T1JTJ5_TETUR</name>
<dbReference type="eggNOG" id="KOG0917">
    <property type="taxonomic scope" value="Eukaryota"/>
</dbReference>
<dbReference type="PANTHER" id="PTHR46009">
    <property type="entry name" value="VACUOLAR PROTEIN SORTING-ASSOCIATED PROTEIN VTA1 HOMOLOG"/>
    <property type="match status" value="1"/>
</dbReference>
<proteinExistence type="inferred from homology"/>
<feature type="compositionally biased region" description="Polar residues" evidence="9">
    <location>
        <begin position="260"/>
        <end position="270"/>
    </location>
</feature>
<evidence type="ECO:0008006" key="14">
    <source>
        <dbReference type="Google" id="ProtNLM"/>
    </source>
</evidence>
<evidence type="ECO:0000259" key="11">
    <source>
        <dbReference type="Pfam" id="PF18097"/>
    </source>
</evidence>
<keyword evidence="4" id="KW-0813">Transport</keyword>
<sequence>MASTPLNLPEIPPVLKPLLGILKSAGDHEKVDPIVTYWCRLYAFQLGLSIDKKSPECLNFLTTIMAWLEKEKLVHKDNEAMSNELVAQAHIENHAMNLFTRADAEDRSSKAGRNTVKLYFTASQLFDTLNVFGEVSEEVSQKSKYAKWRAAYITRCIRNGETPLPPEEEGDGDGSSKAYTGENPDPSTQNNSTVQDIKPNNLDFSPQVPNVSSNYPSPYPGYYPPPGTPSQPPYTPPTQPIPPQGPSASSYGLPGPAPTAQPSSTATGASRNLDPEALMKAQKYCKYAGSALQFEDVNTAVMNLEKALALLKTTQN</sequence>
<comment type="subcellular location">
    <subcellularLocation>
        <location evidence="2">Cytoplasm</location>
    </subcellularLocation>
    <subcellularLocation>
        <location evidence="1">Endosome membrane</location>
        <topology evidence="1">Peripheral membrane protein</topology>
    </subcellularLocation>
</comment>
<dbReference type="Gene3D" id="1.20.5.420">
    <property type="entry name" value="Immunoglobulin FC, subunit C"/>
    <property type="match status" value="1"/>
</dbReference>
<dbReference type="AlphaFoldDB" id="T1JTJ5"/>
<comment type="similarity">
    <text evidence="3">Belongs to the VTA1 family.</text>
</comment>
<reference evidence="12" key="2">
    <citation type="submission" date="2015-06" db="UniProtKB">
        <authorList>
            <consortium name="EnsemblMetazoa"/>
        </authorList>
    </citation>
    <scope>IDENTIFICATION</scope>
</reference>
<evidence type="ECO:0000256" key="6">
    <source>
        <dbReference type="ARBA" id="ARBA00022753"/>
    </source>
</evidence>
<evidence type="ECO:0000256" key="7">
    <source>
        <dbReference type="ARBA" id="ARBA00022927"/>
    </source>
</evidence>
<dbReference type="EnsemblMetazoa" id="tetur01g14370.1">
    <property type="protein sequence ID" value="tetur01g14370.1"/>
    <property type="gene ID" value="tetur01g14370"/>
</dbReference>
<evidence type="ECO:0000256" key="8">
    <source>
        <dbReference type="ARBA" id="ARBA00023136"/>
    </source>
</evidence>
<dbReference type="STRING" id="32264.T1JTJ5"/>
<feature type="compositionally biased region" description="Polar residues" evidence="9">
    <location>
        <begin position="185"/>
        <end position="195"/>
    </location>
</feature>
<dbReference type="InterPro" id="IPR039431">
    <property type="entry name" value="Vta1/CALS_N"/>
</dbReference>
<dbReference type="InterPro" id="IPR041212">
    <property type="entry name" value="Vta1_C"/>
</dbReference>
<dbReference type="GO" id="GO:0032511">
    <property type="term" value="P:late endosome to vacuole transport via multivesicular body sorting pathway"/>
    <property type="evidence" value="ECO:0007669"/>
    <property type="project" value="InterPro"/>
</dbReference>
<evidence type="ECO:0000313" key="13">
    <source>
        <dbReference type="Proteomes" id="UP000015104"/>
    </source>
</evidence>
<dbReference type="OrthoDB" id="391137at2759"/>
<dbReference type="InterPro" id="IPR023175">
    <property type="entry name" value="Vta1/CALS_N_sf"/>
</dbReference>
<dbReference type="OMA" id="AYWCEYH"/>
<evidence type="ECO:0000256" key="1">
    <source>
        <dbReference type="ARBA" id="ARBA00004481"/>
    </source>
</evidence>